<gene>
    <name evidence="3" type="ORF">NQ491_10525</name>
</gene>
<evidence type="ECO:0000256" key="1">
    <source>
        <dbReference type="ARBA" id="ARBA00022729"/>
    </source>
</evidence>
<name>A0ABY5UYN2_9BACT</name>
<dbReference type="Proteomes" id="UP001059295">
    <property type="component" value="Chromosome"/>
</dbReference>
<evidence type="ECO:0000313" key="4">
    <source>
        <dbReference type="Proteomes" id="UP001059295"/>
    </source>
</evidence>
<dbReference type="GeneID" id="82892173"/>
<dbReference type="PANTHER" id="PTHR30570:SF1">
    <property type="entry name" value="PHOSPHATE-BINDING PROTEIN PSTS"/>
    <property type="match status" value="1"/>
</dbReference>
<dbReference type="Gene3D" id="3.40.190.10">
    <property type="entry name" value="Periplasmic binding protein-like II"/>
    <property type="match status" value="2"/>
</dbReference>
<evidence type="ECO:0000259" key="2">
    <source>
        <dbReference type="Pfam" id="PF12849"/>
    </source>
</evidence>
<keyword evidence="1" id="KW-0732">Signal</keyword>
<dbReference type="InterPro" id="IPR024370">
    <property type="entry name" value="PBP_domain"/>
</dbReference>
<dbReference type="InterPro" id="IPR050811">
    <property type="entry name" value="Phosphate_ABC_transporter"/>
</dbReference>
<keyword evidence="4" id="KW-1185">Reference proteome</keyword>
<evidence type="ECO:0000313" key="3">
    <source>
        <dbReference type="EMBL" id="UWN57065.1"/>
    </source>
</evidence>
<feature type="domain" description="PBP" evidence="2">
    <location>
        <begin position="33"/>
        <end position="293"/>
    </location>
</feature>
<reference evidence="3" key="1">
    <citation type="journal article" date="2022" name="Cell">
        <title>Design, construction, and in vivo augmentation of a complex gut microbiome.</title>
        <authorList>
            <person name="Cheng A.G."/>
            <person name="Ho P.Y."/>
            <person name="Aranda-Diaz A."/>
            <person name="Jain S."/>
            <person name="Yu F.B."/>
            <person name="Meng X."/>
            <person name="Wang M."/>
            <person name="Iakiviak M."/>
            <person name="Nagashima K."/>
            <person name="Zhao A."/>
            <person name="Murugkar P."/>
            <person name="Patil A."/>
            <person name="Atabakhsh K."/>
            <person name="Weakley A."/>
            <person name="Yan J."/>
            <person name="Brumbaugh A.R."/>
            <person name="Higginbottom S."/>
            <person name="Dimas A."/>
            <person name="Shiver A.L."/>
            <person name="Deutschbauer A."/>
            <person name="Neff N."/>
            <person name="Sonnenburg J.L."/>
            <person name="Huang K.C."/>
            <person name="Fischbach M.A."/>
        </authorList>
    </citation>
    <scope>NUCLEOTIDE SEQUENCE</scope>
    <source>
        <strain evidence="3">AP11</strain>
    </source>
</reference>
<dbReference type="SUPFAM" id="SSF53850">
    <property type="entry name" value="Periplasmic binding protein-like II"/>
    <property type="match status" value="1"/>
</dbReference>
<sequence>MSKFDRLSVYAVLLASGLALFACRGRQTKDKYTDTATSGFISISADESFRRIVQQEIDVFESIYTMAGIDPIYASEVDAINLLLKDSVRLTVSTRRLTDAEKAGLEEKKFFPKEFKVASDAIALIVNRQNPDSIISLKDLSRILTGEVTEWSELYPGSKLGKLQLVFDNPNSSTVRYAIDSICRGRPLAGSLHAQKSNAEVIDFVAQSPSAIGVIGVSWVGSESDSTNLSFSDRVTVMAVSREEKATEQNSYKPFQAYMALGDYPLMRDVYVILTDPRSGLASGFSTFLASDRGQRIILRAGLMPATQNVRIVNVRDNL</sequence>
<dbReference type="PANTHER" id="PTHR30570">
    <property type="entry name" value="PERIPLASMIC PHOSPHATE BINDING COMPONENT OF PHOSPHATE ABC TRANSPORTER"/>
    <property type="match status" value="1"/>
</dbReference>
<dbReference type="EMBL" id="CP102294">
    <property type="protein sequence ID" value="UWN57065.1"/>
    <property type="molecule type" value="Genomic_DNA"/>
</dbReference>
<organism evidence="3 4">
    <name type="scientific">Alistipes ihumii AP11</name>
    <dbReference type="NCBI Taxonomy" id="1211813"/>
    <lineage>
        <taxon>Bacteria</taxon>
        <taxon>Pseudomonadati</taxon>
        <taxon>Bacteroidota</taxon>
        <taxon>Bacteroidia</taxon>
        <taxon>Bacteroidales</taxon>
        <taxon>Rikenellaceae</taxon>
        <taxon>Alistipes</taxon>
    </lineage>
</organism>
<accession>A0ABY5UYN2</accession>
<dbReference type="RefSeq" id="WP_019245591.1">
    <property type="nucleotide sequence ID" value="NZ_CAPH01000009.1"/>
</dbReference>
<dbReference type="PROSITE" id="PS51257">
    <property type="entry name" value="PROKAR_LIPOPROTEIN"/>
    <property type="match status" value="1"/>
</dbReference>
<protein>
    <submittedName>
        <fullName evidence="3">Substrate-binding domain-containing protein</fullName>
    </submittedName>
</protein>
<dbReference type="Pfam" id="PF12849">
    <property type="entry name" value="PBP_like_2"/>
    <property type="match status" value="1"/>
</dbReference>
<proteinExistence type="predicted"/>